<name>A0A0G0RLW0_9BACT</name>
<gene>
    <name evidence="3" type="ORF">UT84_C0005G0032</name>
</gene>
<keyword evidence="2" id="KW-0812">Transmembrane</keyword>
<organism evidence="3 4">
    <name type="scientific">Candidatus Curtissbacteria bacterium GW2011_GWA1_40_16</name>
    <dbReference type="NCBI Taxonomy" id="1618405"/>
    <lineage>
        <taxon>Bacteria</taxon>
        <taxon>Candidatus Curtissiibacteriota</taxon>
    </lineage>
</organism>
<feature type="region of interest" description="Disordered" evidence="1">
    <location>
        <begin position="77"/>
        <end position="108"/>
    </location>
</feature>
<feature type="transmembrane region" description="Helical" evidence="2">
    <location>
        <begin position="54"/>
        <end position="78"/>
    </location>
</feature>
<evidence type="ECO:0000256" key="1">
    <source>
        <dbReference type="SAM" id="MobiDB-lite"/>
    </source>
</evidence>
<sequence>MSERNANIPSNFDRLAQGSAAREAMIARVRSMANSPVVNEPIQFSNRRSRRGSVFATGALGALSISAAALAACGGGSVRGERSNLTPDPSVQGIAGEQAPPGGGSSPIVVPTETSVVPTATEESSSKPRILTPEEVVEVGQDAARKIQEGFAISNVRGTDDNTDPQRVAQALTDCVNRYNDPRYQNRPDFHAAFMASCEKAARATKYMWETTHLKVFLDANGEIRDIHYTGFENLMISDPGLGLTEANWTPYETLDYVKSSQ</sequence>
<protein>
    <submittedName>
        <fullName evidence="3">Uncharacterized protein</fullName>
    </submittedName>
</protein>
<proteinExistence type="predicted"/>
<comment type="caution">
    <text evidence="3">The sequence shown here is derived from an EMBL/GenBank/DDBJ whole genome shotgun (WGS) entry which is preliminary data.</text>
</comment>
<reference evidence="3 4" key="1">
    <citation type="journal article" date="2015" name="Nature">
        <title>rRNA introns, odd ribosomes, and small enigmatic genomes across a large radiation of phyla.</title>
        <authorList>
            <person name="Brown C.T."/>
            <person name="Hug L.A."/>
            <person name="Thomas B.C."/>
            <person name="Sharon I."/>
            <person name="Castelle C.J."/>
            <person name="Singh A."/>
            <person name="Wilkins M.J."/>
            <person name="Williams K.H."/>
            <person name="Banfield J.F."/>
        </authorList>
    </citation>
    <scope>NUCLEOTIDE SEQUENCE [LARGE SCALE GENOMIC DNA]</scope>
</reference>
<keyword evidence="2" id="KW-0472">Membrane</keyword>
<dbReference type="AlphaFoldDB" id="A0A0G0RLW0"/>
<accession>A0A0G0RLW0</accession>
<dbReference type="EMBL" id="LBYI01000005">
    <property type="protein sequence ID" value="KKR50886.1"/>
    <property type="molecule type" value="Genomic_DNA"/>
</dbReference>
<evidence type="ECO:0000313" key="3">
    <source>
        <dbReference type="EMBL" id="KKR50886.1"/>
    </source>
</evidence>
<evidence type="ECO:0000256" key="2">
    <source>
        <dbReference type="SAM" id="Phobius"/>
    </source>
</evidence>
<keyword evidence="2" id="KW-1133">Transmembrane helix</keyword>
<evidence type="ECO:0000313" key="4">
    <source>
        <dbReference type="Proteomes" id="UP000034531"/>
    </source>
</evidence>
<dbReference type="Proteomes" id="UP000034531">
    <property type="component" value="Unassembled WGS sequence"/>
</dbReference>